<evidence type="ECO:0000313" key="3">
    <source>
        <dbReference type="RefSeq" id="XP_072812804.1"/>
    </source>
</evidence>
<dbReference type="GeneID" id="116278657"/>
<gene>
    <name evidence="3" type="primary">EZHIP</name>
</gene>
<dbReference type="PANTHER" id="PTHR22467:SF1">
    <property type="entry name" value="EZH INHIBITORY PROTEIN"/>
    <property type="match status" value="1"/>
</dbReference>
<keyword evidence="2" id="KW-1185">Reference proteome</keyword>
<name>A0ABM5CVW7_VICPA</name>
<dbReference type="RefSeq" id="XP_072812804.1">
    <property type="nucleotide sequence ID" value="XM_072956703.1"/>
</dbReference>
<evidence type="ECO:0000313" key="2">
    <source>
        <dbReference type="Proteomes" id="UP001652581"/>
    </source>
</evidence>
<dbReference type="Proteomes" id="UP001652581">
    <property type="component" value="Chromosome X"/>
</dbReference>
<reference evidence="3" key="1">
    <citation type="submission" date="2025-08" db="UniProtKB">
        <authorList>
            <consortium name="RefSeq"/>
        </authorList>
    </citation>
    <scope>IDENTIFICATION</scope>
</reference>
<organism evidence="2 3">
    <name type="scientific">Vicugna pacos</name>
    <name type="common">Alpaca</name>
    <name type="synonym">Lama pacos</name>
    <dbReference type="NCBI Taxonomy" id="30538"/>
    <lineage>
        <taxon>Eukaryota</taxon>
        <taxon>Metazoa</taxon>
        <taxon>Chordata</taxon>
        <taxon>Craniata</taxon>
        <taxon>Vertebrata</taxon>
        <taxon>Euteleostomi</taxon>
        <taxon>Mammalia</taxon>
        <taxon>Eutheria</taxon>
        <taxon>Laurasiatheria</taxon>
        <taxon>Artiodactyla</taxon>
        <taxon>Tylopoda</taxon>
        <taxon>Camelidae</taxon>
        <taxon>Vicugna</taxon>
    </lineage>
</organism>
<feature type="region of interest" description="Disordered" evidence="1">
    <location>
        <begin position="1"/>
        <end position="65"/>
    </location>
</feature>
<dbReference type="InterPro" id="IPR052882">
    <property type="entry name" value="EZH_Inhibitor"/>
</dbReference>
<proteinExistence type="predicted"/>
<feature type="region of interest" description="Disordered" evidence="1">
    <location>
        <begin position="116"/>
        <end position="143"/>
    </location>
</feature>
<accession>A0ABM5CVW7</accession>
<dbReference type="PANTHER" id="PTHR22467">
    <property type="entry name" value="EZH INHIBITORY PROTEIN-RELATED"/>
    <property type="match status" value="1"/>
</dbReference>
<sequence length="463" mass="47152">MATQSSCEKQKPQQGEVPAGPKNEVASVPGDTRGTRNPHPGASVSTVSSDPAPLVGGALRGGPAGSSSCNVAAAGAFSLPGEDPGLPSVDCVWFLNRAEASGGRLWAVGPPPSGELQGALASVPPRPRAQGRAVGGSSPDVRRRPGLGSLRSAVCFPGLLRPRSRCLRCHLLRGPSPTAAAILRLLGGARQPCRVLPPEARPKQQALPSAAVPARRALLSALVHRCKARPTATPPRQAQALLKAAAVLLRQTLLNAAAVLLHQTLLKAAAVLLRQTLLDAAAVLLRQTLLDAVAVLLRQTLLNAAAVLLRQTLHNAAAVLPVRALLNTAAVLLRQIVLKVAAVLPVRALPNAAAVLPVRALLNAAAAAVLLHQALLSAAVVLPRQALRSTITPTRQALPSESAHPGQALPSEGAALIQALSSGAALIQALSSGAAPPSEGLRLAAAPLGAGLLARALHPLLLP</sequence>
<evidence type="ECO:0000256" key="1">
    <source>
        <dbReference type="SAM" id="MobiDB-lite"/>
    </source>
</evidence>
<protein>
    <submittedName>
        <fullName evidence="3">EZH inhibitory protein</fullName>
    </submittedName>
</protein>